<feature type="domain" description="AMP-binding enzyme C-terminal" evidence="4">
    <location>
        <begin position="436"/>
        <end position="511"/>
    </location>
</feature>
<feature type="domain" description="AMP-dependent synthetase/ligase" evidence="3">
    <location>
        <begin position="37"/>
        <end position="385"/>
    </location>
</feature>
<evidence type="ECO:0000313" key="6">
    <source>
        <dbReference type="Proteomes" id="UP000550354"/>
    </source>
</evidence>
<dbReference type="EMBL" id="JACEOG010000001">
    <property type="protein sequence ID" value="MBA4608311.1"/>
    <property type="molecule type" value="Genomic_DNA"/>
</dbReference>
<evidence type="ECO:0000313" key="5">
    <source>
        <dbReference type="EMBL" id="MBA4608311.1"/>
    </source>
</evidence>
<dbReference type="GO" id="GO:0006631">
    <property type="term" value="P:fatty acid metabolic process"/>
    <property type="evidence" value="ECO:0007669"/>
    <property type="project" value="TreeGrafter"/>
</dbReference>
<protein>
    <submittedName>
        <fullName evidence="5">AMP-binding protein</fullName>
    </submittedName>
</protein>
<dbReference type="Proteomes" id="UP000550354">
    <property type="component" value="Unassembled WGS sequence"/>
</dbReference>
<dbReference type="PANTHER" id="PTHR43201:SF5">
    <property type="entry name" value="MEDIUM-CHAIN ACYL-COA LIGASE ACSF2, MITOCHONDRIAL"/>
    <property type="match status" value="1"/>
</dbReference>
<keyword evidence="6" id="KW-1185">Reference proteome</keyword>
<evidence type="ECO:0000259" key="3">
    <source>
        <dbReference type="Pfam" id="PF00501"/>
    </source>
</evidence>
<accession>A0A838XH81</accession>
<gene>
    <name evidence="5" type="ORF">H1W00_07455</name>
</gene>
<dbReference type="AlphaFoldDB" id="A0A838XH81"/>
<comment type="similarity">
    <text evidence="1">Belongs to the ATP-dependent AMP-binding enzyme family.</text>
</comment>
<dbReference type="SUPFAM" id="SSF56801">
    <property type="entry name" value="Acetyl-CoA synthetase-like"/>
    <property type="match status" value="1"/>
</dbReference>
<dbReference type="Gene3D" id="3.40.50.980">
    <property type="match status" value="2"/>
</dbReference>
<evidence type="ECO:0000256" key="2">
    <source>
        <dbReference type="ARBA" id="ARBA00022598"/>
    </source>
</evidence>
<dbReference type="Pfam" id="PF00501">
    <property type="entry name" value="AMP-binding"/>
    <property type="match status" value="1"/>
</dbReference>
<name>A0A838XH81_9ACTN</name>
<dbReference type="RefSeq" id="WP_181755084.1">
    <property type="nucleotide sequence ID" value="NZ_JACEOG010000001.1"/>
</dbReference>
<dbReference type="Pfam" id="PF13193">
    <property type="entry name" value="AMP-binding_C"/>
    <property type="match status" value="1"/>
</dbReference>
<sequence>MRSPLAPVRSWPEEARQRYRDLGLWTDETFANFVADRTSRFADRTAVVGRDADGTEHRWTYAELGRQADAAVRRLRRAEVAPGDRVVVALPNVVEYAAVVLGLFRLAALPVFALPTHRETELSHFCDVADAAALVLCGTDTDAVDLHGKVAAHVTVEPPTLVDVAGWDLTEEAAPDAPERVSAEDVAFLQLSGGTTGLSKLIPRTAADYLYSVRRSATICELDETTVMLVPLPVSHNFSMSSPGVLGVWHAGGTVVLARDPSPRTAFTLIERERVDIVPLVPPLAQAWISAARRREPDLSSLRLVQVGGARLSDAVAAQVQPVLHGRLQQVFGMAEGLVNYTRPDDPDEVVLTTQGRPMSDHDEVRVDDEGRLQTRGPYTIRGYYRAEAADRDSFTEDGFYCTGDLVRRLPSGHLVVTGREKDQINRGGEKIGPDEIETPLLAHPDVLDAVAVGVPDDLLGERLCVALRIEPGRPEPTDLADHLRAAGLATHKLPDEFRFLDALPETHVGKNSRRDLRRVLARRWSA</sequence>
<dbReference type="InterPro" id="IPR020845">
    <property type="entry name" value="AMP-binding_CS"/>
</dbReference>
<evidence type="ECO:0000259" key="4">
    <source>
        <dbReference type="Pfam" id="PF13193"/>
    </source>
</evidence>
<keyword evidence="2" id="KW-0436">Ligase</keyword>
<reference evidence="5 6" key="1">
    <citation type="submission" date="2020-07" db="EMBL/GenBank/DDBJ databases">
        <title>Draft genome and description of Aeromicrobium phoceense strain Marseille-Q0843 isolated from healthy skin swab.</title>
        <authorList>
            <person name="Boxberger M."/>
            <person name="La Scola B."/>
        </authorList>
    </citation>
    <scope>NUCLEOTIDE SEQUENCE [LARGE SCALE GENOMIC DNA]</scope>
    <source>
        <strain evidence="5 6">Marseille-Q0843</strain>
    </source>
</reference>
<dbReference type="Gene3D" id="3.30.300.30">
    <property type="match status" value="1"/>
</dbReference>
<dbReference type="GO" id="GO:0031956">
    <property type="term" value="F:medium-chain fatty acid-CoA ligase activity"/>
    <property type="evidence" value="ECO:0007669"/>
    <property type="project" value="TreeGrafter"/>
</dbReference>
<dbReference type="InterPro" id="IPR025110">
    <property type="entry name" value="AMP-bd_C"/>
</dbReference>
<comment type="caution">
    <text evidence="5">The sequence shown here is derived from an EMBL/GenBank/DDBJ whole genome shotgun (WGS) entry which is preliminary data.</text>
</comment>
<dbReference type="PANTHER" id="PTHR43201">
    <property type="entry name" value="ACYL-COA SYNTHETASE"/>
    <property type="match status" value="1"/>
</dbReference>
<dbReference type="PROSITE" id="PS00455">
    <property type="entry name" value="AMP_BINDING"/>
    <property type="match status" value="1"/>
</dbReference>
<organism evidence="5 6">
    <name type="scientific">Aeromicrobium phoceense</name>
    <dbReference type="NCBI Taxonomy" id="2754045"/>
    <lineage>
        <taxon>Bacteria</taxon>
        <taxon>Bacillati</taxon>
        <taxon>Actinomycetota</taxon>
        <taxon>Actinomycetes</taxon>
        <taxon>Propionibacteriales</taxon>
        <taxon>Nocardioidaceae</taxon>
        <taxon>Aeromicrobium</taxon>
    </lineage>
</organism>
<dbReference type="InterPro" id="IPR045851">
    <property type="entry name" value="AMP-bd_C_sf"/>
</dbReference>
<proteinExistence type="inferred from homology"/>
<dbReference type="InterPro" id="IPR000873">
    <property type="entry name" value="AMP-dep_synth/lig_dom"/>
</dbReference>
<dbReference type="Gene3D" id="2.30.38.10">
    <property type="entry name" value="Luciferase, Domain 3"/>
    <property type="match status" value="1"/>
</dbReference>
<evidence type="ECO:0000256" key="1">
    <source>
        <dbReference type="ARBA" id="ARBA00006432"/>
    </source>
</evidence>